<organism evidence="2 3">
    <name type="scientific">Camelina sativa</name>
    <name type="common">False flax</name>
    <name type="synonym">Myagrum sativum</name>
    <dbReference type="NCBI Taxonomy" id="90675"/>
    <lineage>
        <taxon>Eukaryota</taxon>
        <taxon>Viridiplantae</taxon>
        <taxon>Streptophyta</taxon>
        <taxon>Embryophyta</taxon>
        <taxon>Tracheophyta</taxon>
        <taxon>Spermatophyta</taxon>
        <taxon>Magnoliopsida</taxon>
        <taxon>eudicotyledons</taxon>
        <taxon>Gunneridae</taxon>
        <taxon>Pentapetalae</taxon>
        <taxon>rosids</taxon>
        <taxon>malvids</taxon>
        <taxon>Brassicales</taxon>
        <taxon>Brassicaceae</taxon>
        <taxon>Camelineae</taxon>
        <taxon>Camelina</taxon>
    </lineage>
</organism>
<sequence>MAFRRVLLSHLRRSRHTYSSLSPHHVPAPAHPSIPLGLLQTRFFSTPSDMDSELTRLRDVSIDGFGSNGHGLELGDLSQDLIGAGVSNYDYLTRPAISLLDSYHDLTGLPWWVVIASSTVAFRTALLPGSGRSVIDQFKLFRKERKAIGCPSFLWVPAYLSIQVILHIFLRNYK</sequence>
<evidence type="ECO:0000256" key="1">
    <source>
        <dbReference type="SAM" id="Phobius"/>
    </source>
</evidence>
<keyword evidence="1" id="KW-0472">Membrane</keyword>
<gene>
    <name evidence="3" type="primary">LOC104698834</name>
</gene>
<feature type="transmembrane region" description="Helical" evidence="1">
    <location>
        <begin position="147"/>
        <end position="170"/>
    </location>
</feature>
<accession>A0ABM1RS63</accession>
<evidence type="ECO:0000313" key="2">
    <source>
        <dbReference type="Proteomes" id="UP000694864"/>
    </source>
</evidence>
<proteinExistence type="predicted"/>
<protein>
    <submittedName>
        <fullName evidence="3">ALBINO3-like protein 3, mitochondrial</fullName>
    </submittedName>
</protein>
<keyword evidence="1" id="KW-0812">Transmembrane</keyword>
<keyword evidence="2" id="KW-1185">Reference proteome</keyword>
<reference evidence="3" key="2">
    <citation type="submission" date="2025-08" db="UniProtKB">
        <authorList>
            <consortium name="RefSeq"/>
        </authorList>
    </citation>
    <scope>IDENTIFICATION</scope>
    <source>
        <tissue evidence="3">Leaf</tissue>
    </source>
</reference>
<dbReference type="Proteomes" id="UP000694864">
    <property type="component" value="Chromosome 6"/>
</dbReference>
<name>A0ABM1RS63_CAMSA</name>
<evidence type="ECO:0000313" key="3">
    <source>
        <dbReference type="RefSeq" id="XP_019101851.1"/>
    </source>
</evidence>
<dbReference type="GeneID" id="104698834"/>
<keyword evidence="1" id="KW-1133">Transmembrane helix</keyword>
<reference evidence="2" key="1">
    <citation type="journal article" date="2014" name="Nat. Commun.">
        <title>The emerging biofuel crop Camelina sativa retains a highly undifferentiated hexaploid genome structure.</title>
        <authorList>
            <person name="Kagale S."/>
            <person name="Koh C."/>
            <person name="Nixon J."/>
            <person name="Bollina V."/>
            <person name="Clarke W.E."/>
            <person name="Tuteja R."/>
            <person name="Spillane C."/>
            <person name="Robinson S.J."/>
            <person name="Links M.G."/>
            <person name="Clarke C."/>
            <person name="Higgins E.E."/>
            <person name="Huebert T."/>
            <person name="Sharpe A.G."/>
            <person name="Parkin I.A."/>
        </authorList>
    </citation>
    <scope>NUCLEOTIDE SEQUENCE [LARGE SCALE GENOMIC DNA]</scope>
    <source>
        <strain evidence="2">cv. DH55</strain>
    </source>
</reference>
<dbReference type="RefSeq" id="XP_019101851.1">
    <property type="nucleotide sequence ID" value="XM_019246306.1"/>
</dbReference>